<dbReference type="GO" id="GO:0016020">
    <property type="term" value="C:membrane"/>
    <property type="evidence" value="ECO:0007669"/>
    <property type="project" value="InterPro"/>
</dbReference>
<evidence type="ECO:0000256" key="1">
    <source>
        <dbReference type="SAM" id="Phobius"/>
    </source>
</evidence>
<keyword evidence="1" id="KW-0812">Transmembrane</keyword>
<evidence type="ECO:0000313" key="3">
    <source>
        <dbReference type="Proteomes" id="UP000280444"/>
    </source>
</evidence>
<feature type="transmembrane region" description="Helical" evidence="1">
    <location>
        <begin position="20"/>
        <end position="42"/>
    </location>
</feature>
<dbReference type="InterPro" id="IPR034804">
    <property type="entry name" value="SQR/QFR_C/D"/>
</dbReference>
<dbReference type="InterPro" id="IPR011138">
    <property type="entry name" value="Cytochrome_b-558"/>
</dbReference>
<keyword evidence="1" id="KW-0472">Membrane</keyword>
<gene>
    <name evidence="2" type="ORF">EII11_06950</name>
</gene>
<accession>A0A3P1SCV9</accession>
<dbReference type="AlphaFoldDB" id="A0A3P1SCV9"/>
<keyword evidence="3" id="KW-1185">Reference proteome</keyword>
<dbReference type="Gene3D" id="1.20.1300.10">
    <property type="entry name" value="Fumarate reductase/succinate dehydrogenase, transmembrane subunit"/>
    <property type="match status" value="1"/>
</dbReference>
<protein>
    <submittedName>
        <fullName evidence="2">Succinate dehydrogenase cytochrome b subunit</fullName>
    </submittedName>
</protein>
<sequence length="243" mass="25721">MAHIHGQYAVARRSVVLPTWLLKTATAVTGMAMAAFVLVHMLGNLKVFLDPQGVDLYAAWLREVGAPALPHGMILWAFRIVMVGCLIIHLGAVLILWQRSASTRTRGARRMAWRGYGAKAMMPTGIIMLLFISAHILDLTAGVLIAPESFQHPTPSADGGSVFHAVANLSASLARPLAAIGYGAALIALGIHLAHGIGLAWQDLGGVNERGRRIARLVGYALALAIVAGNGAVILGAWMGVFQ</sequence>
<feature type="transmembrane region" description="Helical" evidence="1">
    <location>
        <begin position="73"/>
        <end position="97"/>
    </location>
</feature>
<dbReference type="EMBL" id="RQZF01000006">
    <property type="protein sequence ID" value="RRC95131.1"/>
    <property type="molecule type" value="Genomic_DNA"/>
</dbReference>
<feature type="transmembrane region" description="Helical" evidence="1">
    <location>
        <begin position="217"/>
        <end position="241"/>
    </location>
</feature>
<dbReference type="OrthoDB" id="9788081at2"/>
<proteinExistence type="predicted"/>
<dbReference type="Proteomes" id="UP000280444">
    <property type="component" value="Unassembled WGS sequence"/>
</dbReference>
<name>A0A3P1SCV9_9ACTO</name>
<feature type="transmembrane region" description="Helical" evidence="1">
    <location>
        <begin position="118"/>
        <end position="137"/>
    </location>
</feature>
<reference evidence="2 3" key="1">
    <citation type="submission" date="2018-11" db="EMBL/GenBank/DDBJ databases">
        <title>Genomes From Bacteria Associated with the Canine Oral Cavity: a Test Case for Automated Genome-Based Taxonomic Assignment.</title>
        <authorList>
            <person name="Coil D.A."/>
            <person name="Jospin G."/>
            <person name="Darling A.E."/>
            <person name="Wallis C."/>
            <person name="Davis I.J."/>
            <person name="Harris S."/>
            <person name="Eisen J.A."/>
            <person name="Holcombe L.J."/>
            <person name="O'Flynn C."/>
        </authorList>
    </citation>
    <scope>NUCLEOTIDE SEQUENCE [LARGE SCALE GENOMIC DNA]</scope>
    <source>
        <strain evidence="2 3">OH770</strain>
    </source>
</reference>
<evidence type="ECO:0000313" key="2">
    <source>
        <dbReference type="EMBL" id="RRC95131.1"/>
    </source>
</evidence>
<dbReference type="NCBIfam" id="TIGR02046">
    <property type="entry name" value="sdhC_b558_fam"/>
    <property type="match status" value="1"/>
</dbReference>
<dbReference type="SUPFAM" id="SSF81343">
    <property type="entry name" value="Fumarate reductase respiratory complex transmembrane subunits"/>
    <property type="match status" value="1"/>
</dbReference>
<feature type="transmembrane region" description="Helical" evidence="1">
    <location>
        <begin position="179"/>
        <end position="201"/>
    </location>
</feature>
<dbReference type="CDD" id="cd03498">
    <property type="entry name" value="SQR_TypeB_2_TM"/>
    <property type="match status" value="1"/>
</dbReference>
<comment type="caution">
    <text evidence="2">The sequence shown here is derived from an EMBL/GenBank/DDBJ whole genome shotgun (WGS) entry which is preliminary data.</text>
</comment>
<dbReference type="RefSeq" id="WP_124870638.1">
    <property type="nucleotide sequence ID" value="NZ_RQZF01000006.1"/>
</dbReference>
<organism evidence="2 3">
    <name type="scientific">Schaalia canis</name>
    <dbReference type="NCBI Taxonomy" id="100469"/>
    <lineage>
        <taxon>Bacteria</taxon>
        <taxon>Bacillati</taxon>
        <taxon>Actinomycetota</taxon>
        <taxon>Actinomycetes</taxon>
        <taxon>Actinomycetales</taxon>
        <taxon>Actinomycetaceae</taxon>
        <taxon>Schaalia</taxon>
    </lineage>
</organism>
<keyword evidence="1" id="KW-1133">Transmembrane helix</keyword>